<dbReference type="InterPro" id="IPR036047">
    <property type="entry name" value="F-box-like_dom_sf"/>
</dbReference>
<dbReference type="AlphaFoldDB" id="A0A834G328"/>
<dbReference type="Proteomes" id="UP000626092">
    <property type="component" value="Unassembled WGS sequence"/>
</dbReference>
<feature type="domain" description="KIB1-4 beta-propeller" evidence="2">
    <location>
        <begin position="214"/>
        <end position="422"/>
    </location>
</feature>
<name>A0A834G328_RHOSS</name>
<comment type="caution">
    <text evidence="3">The sequence shown here is derived from an EMBL/GenBank/DDBJ whole genome shotgun (WGS) entry which is preliminary data.</text>
</comment>
<evidence type="ECO:0000259" key="2">
    <source>
        <dbReference type="Pfam" id="PF03478"/>
    </source>
</evidence>
<evidence type="ECO:0000256" key="1">
    <source>
        <dbReference type="SAM" id="SignalP"/>
    </source>
</evidence>
<accession>A0A834G328</accession>
<dbReference type="EMBL" id="WJXA01000013">
    <property type="protein sequence ID" value="KAF7120607.1"/>
    <property type="molecule type" value="Genomic_DNA"/>
</dbReference>
<sequence length="482" mass="54591">MALTNSILISFAILCLSGNETNFSVLTRTKKGPEACFTYCSSDDFAGDCLATFTLHTILCAAGMRLDELGYKRGDLLLDHWLLAQICGTSGRAPLNVGIIIVKPSIFSSNALCMFGGFRHLVSEEASYPQVADDRNNEGTWSLLPVLLLWMIKDKLDIFDNKRLAAVCRGWAFASASYPKRLQSVGDGLPWILQVSTDKNSCLREFISVARIQKFTIDLPEFREASVLFSKQGWMLLGRRYFVQPSKRLPDSLVLINPFTKDKIMLPDVDPSIYAYSFSIREGYPHCVVLLDYGKGPVTIRIAYPGDEAWTDHTYFGQRTAYMGYNNLITTEQHVFCYDVWGRMIIHNMSSNSWKELPTLEIGNFKSFITEHNGEIIKIERDDGSLDFSSSENVYRYNDADTAWERMNKDVVKDISWFLCMSQNCFSARDKGLKVYSLFPKRDRVSAKSPDKVFVHDLITGTTQTLRLPYPIHVSATWVDIG</sequence>
<gene>
    <name evidence="3" type="ORF">RHSIM_Rhsim13G0006900</name>
</gene>
<evidence type="ECO:0000313" key="4">
    <source>
        <dbReference type="Proteomes" id="UP000626092"/>
    </source>
</evidence>
<protein>
    <recommendedName>
        <fullName evidence="2">KIB1-4 beta-propeller domain-containing protein</fullName>
    </recommendedName>
</protein>
<dbReference type="OrthoDB" id="1863935at2759"/>
<keyword evidence="1" id="KW-0732">Signal</keyword>
<proteinExistence type="predicted"/>
<dbReference type="InterPro" id="IPR005174">
    <property type="entry name" value="KIB1-4_b-propeller"/>
</dbReference>
<dbReference type="PANTHER" id="PTHR33127">
    <property type="entry name" value="TRANSMEMBRANE PROTEIN"/>
    <property type="match status" value="1"/>
</dbReference>
<evidence type="ECO:0000313" key="3">
    <source>
        <dbReference type="EMBL" id="KAF7120607.1"/>
    </source>
</evidence>
<organism evidence="3 4">
    <name type="scientific">Rhododendron simsii</name>
    <name type="common">Sims's rhododendron</name>
    <dbReference type="NCBI Taxonomy" id="118357"/>
    <lineage>
        <taxon>Eukaryota</taxon>
        <taxon>Viridiplantae</taxon>
        <taxon>Streptophyta</taxon>
        <taxon>Embryophyta</taxon>
        <taxon>Tracheophyta</taxon>
        <taxon>Spermatophyta</taxon>
        <taxon>Magnoliopsida</taxon>
        <taxon>eudicotyledons</taxon>
        <taxon>Gunneridae</taxon>
        <taxon>Pentapetalae</taxon>
        <taxon>asterids</taxon>
        <taxon>Ericales</taxon>
        <taxon>Ericaceae</taxon>
        <taxon>Ericoideae</taxon>
        <taxon>Rhodoreae</taxon>
        <taxon>Rhododendron</taxon>
    </lineage>
</organism>
<feature type="chain" id="PRO_5032496890" description="KIB1-4 beta-propeller domain-containing protein" evidence="1">
    <location>
        <begin position="18"/>
        <end position="482"/>
    </location>
</feature>
<dbReference type="Pfam" id="PF03478">
    <property type="entry name" value="Beta-prop_KIB1-4"/>
    <property type="match status" value="1"/>
</dbReference>
<dbReference type="SUPFAM" id="SSF81383">
    <property type="entry name" value="F-box domain"/>
    <property type="match status" value="1"/>
</dbReference>
<dbReference type="PANTHER" id="PTHR33127:SF5">
    <property type="entry name" value="TRANSMEMBRANE PROTEIN"/>
    <property type="match status" value="1"/>
</dbReference>
<feature type="signal peptide" evidence="1">
    <location>
        <begin position="1"/>
        <end position="17"/>
    </location>
</feature>
<keyword evidence="4" id="KW-1185">Reference proteome</keyword>
<reference evidence="3" key="1">
    <citation type="submission" date="2019-11" db="EMBL/GenBank/DDBJ databases">
        <authorList>
            <person name="Liu Y."/>
            <person name="Hou J."/>
            <person name="Li T.-Q."/>
            <person name="Guan C.-H."/>
            <person name="Wu X."/>
            <person name="Wu H.-Z."/>
            <person name="Ling F."/>
            <person name="Zhang R."/>
            <person name="Shi X.-G."/>
            <person name="Ren J.-P."/>
            <person name="Chen E.-F."/>
            <person name="Sun J.-M."/>
        </authorList>
    </citation>
    <scope>NUCLEOTIDE SEQUENCE</scope>
    <source>
        <strain evidence="3">Adult_tree_wgs_1</strain>
        <tissue evidence="3">Leaves</tissue>
    </source>
</reference>